<gene>
    <name evidence="2" type="ORF">A2W52_02295</name>
</gene>
<reference evidence="2 3" key="1">
    <citation type="journal article" date="2016" name="Nat. Commun.">
        <title>Thousands of microbial genomes shed light on interconnected biogeochemical processes in an aquifer system.</title>
        <authorList>
            <person name="Anantharaman K."/>
            <person name="Brown C.T."/>
            <person name="Hug L.A."/>
            <person name="Sharon I."/>
            <person name="Castelle C.J."/>
            <person name="Probst A.J."/>
            <person name="Thomas B.C."/>
            <person name="Singh A."/>
            <person name="Wilkins M.J."/>
            <person name="Karaoz U."/>
            <person name="Brodie E.L."/>
            <person name="Williams K.H."/>
            <person name="Hubbard S.S."/>
            <person name="Banfield J.F."/>
        </authorList>
    </citation>
    <scope>NUCLEOTIDE SEQUENCE [LARGE SCALE GENOMIC DNA]</scope>
</reference>
<evidence type="ECO:0000313" key="3">
    <source>
        <dbReference type="Proteomes" id="UP000176493"/>
    </source>
</evidence>
<dbReference type="EMBL" id="MHRJ01000040">
    <property type="protein sequence ID" value="OHA21769.1"/>
    <property type="molecule type" value="Genomic_DNA"/>
</dbReference>
<feature type="transmembrane region" description="Helical" evidence="1">
    <location>
        <begin position="31"/>
        <end position="53"/>
    </location>
</feature>
<comment type="caution">
    <text evidence="2">The sequence shown here is derived from an EMBL/GenBank/DDBJ whole genome shotgun (WGS) entry which is preliminary data.</text>
</comment>
<organism evidence="2 3">
    <name type="scientific">Candidatus Taylorbacteria bacterium RIFCSPHIGHO2_02_49_25</name>
    <dbReference type="NCBI Taxonomy" id="1802305"/>
    <lineage>
        <taxon>Bacteria</taxon>
        <taxon>Candidatus Tayloriibacteriota</taxon>
    </lineage>
</organism>
<dbReference type="Proteomes" id="UP000176493">
    <property type="component" value="Unassembled WGS sequence"/>
</dbReference>
<accession>A0A1G2MF27</accession>
<keyword evidence="1" id="KW-0812">Transmembrane</keyword>
<keyword evidence="1" id="KW-0472">Membrane</keyword>
<dbReference type="AlphaFoldDB" id="A0A1G2MF27"/>
<sequence>MAIQIQTSFIPKKAGGALSVSHAIGGRSVNLFFILALLVFAAVLSLSAAVFFYKSRLIQTIARLDASLVQAKKSFDPEFVAEVSRLNARIEGAKELLLSHRAPSPLFDILEEKTLKNVRFQNFHFSAGNGRDITIGMIGEAKSFNSIALQSDVFGAERSFKDPVFSDFTLDAGGNVIFNFKTAIDPKLLLYRETLLSKSPGQDADNEALEANSQISN</sequence>
<keyword evidence="1" id="KW-1133">Transmembrane helix</keyword>
<name>A0A1G2MF27_9BACT</name>
<evidence type="ECO:0000313" key="2">
    <source>
        <dbReference type="EMBL" id="OHA21769.1"/>
    </source>
</evidence>
<protein>
    <submittedName>
        <fullName evidence="2">Uncharacterized protein</fullName>
    </submittedName>
</protein>
<evidence type="ECO:0000256" key="1">
    <source>
        <dbReference type="SAM" id="Phobius"/>
    </source>
</evidence>
<proteinExistence type="predicted"/>